<dbReference type="Pfam" id="PF09148">
    <property type="entry name" value="DUF1934"/>
    <property type="match status" value="1"/>
</dbReference>
<dbReference type="Proteomes" id="UP000824178">
    <property type="component" value="Unassembled WGS sequence"/>
</dbReference>
<comment type="caution">
    <text evidence="1">The sequence shown here is derived from an EMBL/GenBank/DDBJ whole genome shotgun (WGS) entry which is preliminary data.</text>
</comment>
<dbReference type="InterPro" id="IPR012674">
    <property type="entry name" value="Calycin"/>
</dbReference>
<proteinExistence type="predicted"/>
<dbReference type="Gene3D" id="2.40.128.20">
    <property type="match status" value="1"/>
</dbReference>
<protein>
    <submittedName>
        <fullName evidence="1">DUF1934 domain-containing protein</fullName>
    </submittedName>
</protein>
<name>A0A9E2NRX7_9FIRM</name>
<evidence type="ECO:0000313" key="1">
    <source>
        <dbReference type="EMBL" id="MBU3819399.1"/>
    </source>
</evidence>
<dbReference type="AlphaFoldDB" id="A0A9E2NRX7"/>
<dbReference type="SUPFAM" id="SSF50814">
    <property type="entry name" value="Lipocalins"/>
    <property type="match status" value="1"/>
</dbReference>
<organism evidence="1 2">
    <name type="scientific">Candidatus Faecalibacterium intestinavium</name>
    <dbReference type="NCBI Taxonomy" id="2838580"/>
    <lineage>
        <taxon>Bacteria</taxon>
        <taxon>Bacillati</taxon>
        <taxon>Bacillota</taxon>
        <taxon>Clostridia</taxon>
        <taxon>Eubacteriales</taxon>
        <taxon>Oscillospiraceae</taxon>
        <taxon>Faecalibacterium</taxon>
    </lineage>
</organism>
<gene>
    <name evidence="1" type="ORF">H9864_03370</name>
</gene>
<reference evidence="1" key="2">
    <citation type="submission" date="2021-04" db="EMBL/GenBank/DDBJ databases">
        <authorList>
            <person name="Gilroy R."/>
        </authorList>
    </citation>
    <scope>NUCLEOTIDE SEQUENCE</scope>
    <source>
        <strain evidence="1">742</strain>
    </source>
</reference>
<sequence length="148" mass="16526">MSKALKEEYIIRIKSRIDQDGQDLQEVELMTRGSFLLRNGSYYITYKETETTGYAGCVTTIKLAADSSRVAMLRYGTARTQLIIEKGRRNLCHYETGYGSMTLGVTADEIVCGLTEKGGTARFSYLLDADSNAMISRNTLELTICHVN</sequence>
<dbReference type="EMBL" id="JAHLFH010000064">
    <property type="protein sequence ID" value="MBU3819399.1"/>
    <property type="molecule type" value="Genomic_DNA"/>
</dbReference>
<evidence type="ECO:0000313" key="2">
    <source>
        <dbReference type="Proteomes" id="UP000824178"/>
    </source>
</evidence>
<accession>A0A9E2NRX7</accession>
<reference evidence="1" key="1">
    <citation type="journal article" date="2021" name="PeerJ">
        <title>Extensive microbial diversity within the chicken gut microbiome revealed by metagenomics and culture.</title>
        <authorList>
            <person name="Gilroy R."/>
            <person name="Ravi A."/>
            <person name="Getino M."/>
            <person name="Pursley I."/>
            <person name="Horton D.L."/>
            <person name="Alikhan N.F."/>
            <person name="Baker D."/>
            <person name="Gharbi K."/>
            <person name="Hall N."/>
            <person name="Watson M."/>
            <person name="Adriaenssens E.M."/>
            <person name="Foster-Nyarko E."/>
            <person name="Jarju S."/>
            <person name="Secka A."/>
            <person name="Antonio M."/>
            <person name="Oren A."/>
            <person name="Chaudhuri R.R."/>
            <person name="La Ragione R."/>
            <person name="Hildebrand F."/>
            <person name="Pallen M.J."/>
        </authorList>
    </citation>
    <scope>NUCLEOTIDE SEQUENCE</scope>
    <source>
        <strain evidence="1">742</strain>
    </source>
</reference>
<dbReference type="InterPro" id="IPR015231">
    <property type="entry name" value="DUF1934"/>
</dbReference>